<comment type="similarity">
    <text evidence="12 14">Belongs to the TonB-dependent receptor family.</text>
</comment>
<dbReference type="GO" id="GO:0009279">
    <property type="term" value="C:cell outer membrane"/>
    <property type="evidence" value="ECO:0007669"/>
    <property type="project" value="UniProtKB-SubCell"/>
</dbReference>
<keyword evidence="3 12" id="KW-1134">Transmembrane beta strand</keyword>
<dbReference type="eggNOG" id="COG4772">
    <property type="taxonomic scope" value="Bacteria"/>
</dbReference>
<dbReference type="InterPro" id="IPR039426">
    <property type="entry name" value="TonB-dep_rcpt-like"/>
</dbReference>
<dbReference type="InterPro" id="IPR037066">
    <property type="entry name" value="Plug_dom_sf"/>
</dbReference>
<dbReference type="EMBL" id="CP003093">
    <property type="protein sequence ID" value="AER57159.1"/>
    <property type="molecule type" value="Genomic_DNA"/>
</dbReference>
<gene>
    <name evidence="18" type="ordered locus">DSC_12575</name>
</gene>
<keyword evidence="18" id="KW-0675">Receptor</keyword>
<dbReference type="InterPro" id="IPR000531">
    <property type="entry name" value="Beta-barrel_TonB"/>
</dbReference>
<keyword evidence="8" id="KW-0406">Ion transport</keyword>
<evidence type="ECO:0000259" key="17">
    <source>
        <dbReference type="Pfam" id="PF07715"/>
    </source>
</evidence>
<dbReference type="AlphaFoldDB" id="G7URG7"/>
<keyword evidence="6 15" id="KW-0732">Signal</keyword>
<dbReference type="GO" id="GO:0015344">
    <property type="term" value="F:siderophore uptake transmembrane transporter activity"/>
    <property type="evidence" value="ECO:0007669"/>
    <property type="project" value="TreeGrafter"/>
</dbReference>
<dbReference type="SUPFAM" id="SSF56935">
    <property type="entry name" value="Porins"/>
    <property type="match status" value="1"/>
</dbReference>
<dbReference type="PANTHER" id="PTHR32552">
    <property type="entry name" value="FERRICHROME IRON RECEPTOR-RELATED"/>
    <property type="match status" value="1"/>
</dbReference>
<feature type="domain" description="TonB-dependent receptor plug" evidence="17">
    <location>
        <begin position="55"/>
        <end position="167"/>
    </location>
</feature>
<evidence type="ECO:0000256" key="2">
    <source>
        <dbReference type="ARBA" id="ARBA00022448"/>
    </source>
</evidence>
<dbReference type="HOGENOM" id="CLU_017621_1_0_6"/>
<proteinExistence type="inferred from homology"/>
<feature type="signal peptide" evidence="15">
    <location>
        <begin position="1"/>
        <end position="25"/>
    </location>
</feature>
<dbReference type="RefSeq" id="WP_014161332.1">
    <property type="nucleotide sequence ID" value="NC_016147.2"/>
</dbReference>
<keyword evidence="7" id="KW-0408">Iron</keyword>
<dbReference type="InterPro" id="IPR010917">
    <property type="entry name" value="TonB_rcpt_CS"/>
</dbReference>
<keyword evidence="11 12" id="KW-0998">Cell outer membrane</keyword>
<comment type="subcellular location">
    <subcellularLocation>
        <location evidence="1 12">Cell outer membrane</location>
        <topology evidence="1 12">Multi-pass membrane protein</topology>
    </subcellularLocation>
</comment>
<dbReference type="InterPro" id="IPR012910">
    <property type="entry name" value="Plug_dom"/>
</dbReference>
<evidence type="ECO:0000256" key="5">
    <source>
        <dbReference type="ARBA" id="ARBA00022692"/>
    </source>
</evidence>
<dbReference type="Pfam" id="PF07715">
    <property type="entry name" value="Plug"/>
    <property type="match status" value="1"/>
</dbReference>
<organism evidence="18 19">
    <name type="scientific">Pseudoxanthomonas spadix (strain BD-a59)</name>
    <dbReference type="NCBI Taxonomy" id="1045855"/>
    <lineage>
        <taxon>Bacteria</taxon>
        <taxon>Pseudomonadati</taxon>
        <taxon>Pseudomonadota</taxon>
        <taxon>Gammaproteobacteria</taxon>
        <taxon>Lysobacterales</taxon>
        <taxon>Lysobacteraceae</taxon>
        <taxon>Pseudoxanthomonas</taxon>
    </lineage>
</organism>
<evidence type="ECO:0000313" key="18">
    <source>
        <dbReference type="EMBL" id="AER57159.1"/>
    </source>
</evidence>
<evidence type="ECO:0000259" key="16">
    <source>
        <dbReference type="Pfam" id="PF00593"/>
    </source>
</evidence>
<evidence type="ECO:0000256" key="14">
    <source>
        <dbReference type="RuleBase" id="RU003357"/>
    </source>
</evidence>
<dbReference type="Gene3D" id="2.170.130.10">
    <property type="entry name" value="TonB-dependent receptor, plug domain"/>
    <property type="match status" value="1"/>
</dbReference>
<dbReference type="Gene3D" id="2.40.170.20">
    <property type="entry name" value="TonB-dependent receptor, beta-barrel domain"/>
    <property type="match status" value="1"/>
</dbReference>
<evidence type="ECO:0000313" key="19">
    <source>
        <dbReference type="Proteomes" id="UP000005870"/>
    </source>
</evidence>
<dbReference type="STRING" id="1045855.DSC_12575"/>
<dbReference type="Proteomes" id="UP000005870">
    <property type="component" value="Chromosome"/>
</dbReference>
<protein>
    <submittedName>
        <fullName evidence="18">TonB-dependent outer membrane receptor</fullName>
    </submittedName>
</protein>
<keyword evidence="10 12" id="KW-0472">Membrane</keyword>
<keyword evidence="2 12" id="KW-0813">Transport</keyword>
<evidence type="ECO:0000256" key="10">
    <source>
        <dbReference type="ARBA" id="ARBA00023136"/>
    </source>
</evidence>
<evidence type="ECO:0000256" key="3">
    <source>
        <dbReference type="ARBA" id="ARBA00022452"/>
    </source>
</evidence>
<dbReference type="PANTHER" id="PTHR32552:SF89">
    <property type="entry name" value="CATECHOLATE SIDEROPHORE RECEPTOR FIU"/>
    <property type="match status" value="1"/>
</dbReference>
<evidence type="ECO:0000256" key="11">
    <source>
        <dbReference type="ARBA" id="ARBA00023237"/>
    </source>
</evidence>
<evidence type="ECO:0000256" key="12">
    <source>
        <dbReference type="PROSITE-ProRule" id="PRU01360"/>
    </source>
</evidence>
<dbReference type="PROSITE" id="PS01156">
    <property type="entry name" value="TONB_DEPENDENT_REC_2"/>
    <property type="match status" value="1"/>
</dbReference>
<sequence length="769" mass="83686">MLKSLPCLRPTALAIALACAFPTMAAALEPAAENDAAPADSTAKQLDAVSVVARGATRQVQRINQQDIERLPAGSSPLKAIEKLPGVQFQSADATGAYEWSTAVYLHGFDQSRLGFTLDGVPLGNMAYGVTNGLSITRAILSENIASTELAQGAGALGTASNSNLGGTLQFYSADPEMDFGARLAQTFGSDSAQRTFVRVDSGDHGGFSAYGAYAASDMDKWKGDGPQKYEQFNAKALYSWGEGNRISLFVDKSRRKEQDYMDLSLTSQKALGWDFDYLAPDWATAAQMARAYQSTGAYAGVANGYPASLAALPADYDWLDSTYYWGSGLRNDTLSALAGSFNLGGVATLDLTGYYHYNRGEGQWVTPYVPSSAQVPLSMRTTDYGLDRFGGTGALKFTLGMHEIELGGWAENSQNTQERNYFLLDAPLTTLYNFYEVSDPFFRQFLQKYHTQTRMAYAQDTVRLMDQRLTLNFGAKAVSTKTNARSLVASSSYAQGSIEADDSFLPQVGASYALDEHQDLYLSYSKNIAAFDYSPFATGQATFDSIRDTLEPEQSQTVQLGYRTSGEGYQASVGAYYTKFKNRLLVTSPCSAIQTCSAILSNVGDVESTGLDLALIVKPVQGLDWLNTVSLDRSKYQDDYLNNGVVETGGKYVVGVPSLMFTSSLNYHRDGWRVSLDGKYTGRRYISYLNDSQVPEYWVFNAGAGYDFGKVGVFSNIGLSLNVTNLADKRYFATTGTGGYVASDRQGYNQTLMAGAPRQAFFTLDARF</sequence>
<evidence type="ECO:0000256" key="4">
    <source>
        <dbReference type="ARBA" id="ARBA00022496"/>
    </source>
</evidence>
<dbReference type="OrthoDB" id="15609at2"/>
<dbReference type="KEGG" id="psd:DSC_12575"/>
<feature type="chain" id="PRO_5003504335" evidence="15">
    <location>
        <begin position="26"/>
        <end position="769"/>
    </location>
</feature>
<accession>G7URG7</accession>
<evidence type="ECO:0000256" key="6">
    <source>
        <dbReference type="ARBA" id="ARBA00022729"/>
    </source>
</evidence>
<name>G7URG7_PSEUP</name>
<evidence type="ECO:0000256" key="7">
    <source>
        <dbReference type="ARBA" id="ARBA00023004"/>
    </source>
</evidence>
<evidence type="ECO:0000256" key="13">
    <source>
        <dbReference type="PROSITE-ProRule" id="PRU10144"/>
    </source>
</evidence>
<keyword evidence="5 12" id="KW-0812">Transmembrane</keyword>
<dbReference type="Pfam" id="PF00593">
    <property type="entry name" value="TonB_dep_Rec_b-barrel"/>
    <property type="match status" value="1"/>
</dbReference>
<evidence type="ECO:0000256" key="9">
    <source>
        <dbReference type="ARBA" id="ARBA00023077"/>
    </source>
</evidence>
<evidence type="ECO:0000256" key="1">
    <source>
        <dbReference type="ARBA" id="ARBA00004571"/>
    </source>
</evidence>
<reference evidence="18 19" key="1">
    <citation type="journal article" date="2012" name="J. Bacteriol.">
        <title>Complete Genome Sequence of the BTEX-Degrading Bacterium Pseudoxanthomonas spadix BD-a59.</title>
        <authorList>
            <person name="Lee S.H."/>
            <person name="Jin H.M."/>
            <person name="Lee H.J."/>
            <person name="Kim J.M."/>
            <person name="Jeon C.O."/>
        </authorList>
    </citation>
    <scope>NUCLEOTIDE SEQUENCE [LARGE SCALE GENOMIC DNA]</scope>
    <source>
        <strain evidence="18 19">BD-a59</strain>
    </source>
</reference>
<feature type="domain" description="TonB-dependent receptor-like beta-barrel" evidence="16">
    <location>
        <begin position="296"/>
        <end position="727"/>
    </location>
</feature>
<dbReference type="InterPro" id="IPR036942">
    <property type="entry name" value="Beta-barrel_TonB_sf"/>
</dbReference>
<dbReference type="PROSITE" id="PS52016">
    <property type="entry name" value="TONB_DEPENDENT_REC_3"/>
    <property type="match status" value="1"/>
</dbReference>
<evidence type="ECO:0000256" key="8">
    <source>
        <dbReference type="ARBA" id="ARBA00023065"/>
    </source>
</evidence>
<keyword evidence="9 14" id="KW-0798">TonB box</keyword>
<keyword evidence="19" id="KW-1185">Reference proteome</keyword>
<keyword evidence="4" id="KW-0410">Iron transport</keyword>
<feature type="short sequence motif" description="TonB C-terminal box" evidence="13">
    <location>
        <begin position="752"/>
        <end position="769"/>
    </location>
</feature>
<evidence type="ECO:0000256" key="15">
    <source>
        <dbReference type="SAM" id="SignalP"/>
    </source>
</evidence>